<evidence type="ECO:0000256" key="2">
    <source>
        <dbReference type="ARBA" id="ARBA00022450"/>
    </source>
</evidence>
<dbReference type="SUPFAM" id="SSF55048">
    <property type="entry name" value="Probable ACP-binding domain of malonyl-CoA ACP transacylase"/>
    <property type="match status" value="3"/>
</dbReference>
<dbReference type="PROSITE" id="PS00606">
    <property type="entry name" value="KS3_1"/>
    <property type="match status" value="3"/>
</dbReference>
<reference evidence="11 12" key="1">
    <citation type="submission" date="2024-10" db="EMBL/GenBank/DDBJ databases">
        <title>The Natural Products Discovery Center: Release of the First 8490 Sequenced Strains for Exploring Actinobacteria Biosynthetic Diversity.</title>
        <authorList>
            <person name="Kalkreuter E."/>
            <person name="Kautsar S.A."/>
            <person name="Yang D."/>
            <person name="Bader C.D."/>
            <person name="Teijaro C.N."/>
            <person name="Fluegel L."/>
            <person name="Davis C.M."/>
            <person name="Simpson J.R."/>
            <person name="Lauterbach L."/>
            <person name="Steele A.D."/>
            <person name="Gui C."/>
            <person name="Meng S."/>
            <person name="Li G."/>
            <person name="Viehrig K."/>
            <person name="Ye F."/>
            <person name="Su P."/>
            <person name="Kiefer A.F."/>
            <person name="Nichols A."/>
            <person name="Cepeda A.J."/>
            <person name="Yan W."/>
            <person name="Fan B."/>
            <person name="Jiang Y."/>
            <person name="Adhikari A."/>
            <person name="Zheng C.-J."/>
            <person name="Schuster L."/>
            <person name="Cowan T.M."/>
            <person name="Smanski M.J."/>
            <person name="Chevrette M.G."/>
            <person name="De Carvalho L.P.S."/>
            <person name="Shen B."/>
        </authorList>
    </citation>
    <scope>NUCLEOTIDE SEQUENCE [LARGE SCALE GENOMIC DNA]</scope>
    <source>
        <strain evidence="11 12">NPDC018013</strain>
    </source>
</reference>
<dbReference type="PROSITE" id="PS50075">
    <property type="entry name" value="CARRIER"/>
    <property type="match status" value="3"/>
</dbReference>
<dbReference type="InterPro" id="IPR016036">
    <property type="entry name" value="Malonyl_transacylase_ACP-bd"/>
</dbReference>
<evidence type="ECO:0000313" key="12">
    <source>
        <dbReference type="Proteomes" id="UP001610990"/>
    </source>
</evidence>
<name>A0ABW7RPM5_9ACTN</name>
<evidence type="ECO:0000256" key="5">
    <source>
        <dbReference type="ARBA" id="ARBA00023194"/>
    </source>
</evidence>
<dbReference type="InterPro" id="IPR020806">
    <property type="entry name" value="PKS_PP-bd"/>
</dbReference>
<dbReference type="InterPro" id="IPR036291">
    <property type="entry name" value="NAD(P)-bd_dom_sf"/>
</dbReference>
<dbReference type="InterPro" id="IPR014043">
    <property type="entry name" value="Acyl_transferase_dom"/>
</dbReference>
<gene>
    <name evidence="11" type="ORF">ACH4GP_37715</name>
</gene>
<dbReference type="SMART" id="SM01294">
    <property type="entry name" value="PKS_PP_betabranch"/>
    <property type="match status" value="3"/>
</dbReference>
<evidence type="ECO:0000256" key="3">
    <source>
        <dbReference type="ARBA" id="ARBA00022553"/>
    </source>
</evidence>
<dbReference type="InterPro" id="IPR016035">
    <property type="entry name" value="Acyl_Trfase/lysoPLipase"/>
</dbReference>
<feature type="domain" description="Ketosynthase family 3 (KS3)" evidence="10">
    <location>
        <begin position="33"/>
        <end position="458"/>
    </location>
</feature>
<dbReference type="Pfam" id="PF16197">
    <property type="entry name" value="KAsynt_C_assoc"/>
    <property type="match status" value="3"/>
</dbReference>
<keyword evidence="2" id="KW-0596">Phosphopantetheine</keyword>
<proteinExistence type="predicted"/>
<evidence type="ECO:0000313" key="11">
    <source>
        <dbReference type="EMBL" id="MFH8590048.1"/>
    </source>
</evidence>
<dbReference type="InterPro" id="IPR057326">
    <property type="entry name" value="KR_dom"/>
</dbReference>
<organism evidence="11 12">
    <name type="scientific">Streptomyces celluloflavus</name>
    <dbReference type="NCBI Taxonomy" id="58344"/>
    <lineage>
        <taxon>Bacteria</taxon>
        <taxon>Bacillati</taxon>
        <taxon>Actinomycetota</taxon>
        <taxon>Actinomycetes</taxon>
        <taxon>Kitasatosporales</taxon>
        <taxon>Streptomycetaceae</taxon>
        <taxon>Streptomyces</taxon>
    </lineage>
</organism>
<feature type="domain" description="Carrier" evidence="9">
    <location>
        <begin position="4487"/>
        <end position="4562"/>
    </location>
</feature>
<feature type="domain" description="Ketosynthase family 3 (KS3)" evidence="10">
    <location>
        <begin position="1523"/>
        <end position="1954"/>
    </location>
</feature>
<dbReference type="SUPFAM" id="SSF52151">
    <property type="entry name" value="FabD/lysophospholipase-like"/>
    <property type="match status" value="3"/>
</dbReference>
<dbReference type="Pfam" id="PF00109">
    <property type="entry name" value="ketoacyl-synt"/>
    <property type="match status" value="3"/>
</dbReference>
<dbReference type="SUPFAM" id="SSF53901">
    <property type="entry name" value="Thiolase-like"/>
    <property type="match status" value="3"/>
</dbReference>
<dbReference type="SUPFAM" id="SSF51735">
    <property type="entry name" value="NAD(P)-binding Rossmann-fold domains"/>
    <property type="match status" value="6"/>
</dbReference>
<evidence type="ECO:0000259" key="10">
    <source>
        <dbReference type="PROSITE" id="PS52004"/>
    </source>
</evidence>
<evidence type="ECO:0000256" key="1">
    <source>
        <dbReference type="ARBA" id="ARBA00001957"/>
    </source>
</evidence>
<dbReference type="EMBL" id="JBIRGH010000043">
    <property type="protein sequence ID" value="MFH8590048.1"/>
    <property type="molecule type" value="Genomic_DNA"/>
</dbReference>
<dbReference type="PROSITE" id="PS00012">
    <property type="entry name" value="PHOSPHOPANTETHEINE"/>
    <property type="match status" value="1"/>
</dbReference>
<keyword evidence="7" id="KW-0012">Acyltransferase</keyword>
<evidence type="ECO:0000256" key="8">
    <source>
        <dbReference type="SAM" id="MobiDB-lite"/>
    </source>
</evidence>
<dbReference type="Gene3D" id="3.30.70.3290">
    <property type="match status" value="3"/>
</dbReference>
<dbReference type="InterPro" id="IPR014031">
    <property type="entry name" value="Ketoacyl_synth_C"/>
</dbReference>
<dbReference type="SUPFAM" id="SSF47336">
    <property type="entry name" value="ACP-like"/>
    <property type="match status" value="3"/>
</dbReference>
<dbReference type="Pfam" id="PF18369">
    <property type="entry name" value="PKS_DE"/>
    <property type="match status" value="2"/>
</dbReference>
<dbReference type="InterPro" id="IPR001227">
    <property type="entry name" value="Ac_transferase_dom_sf"/>
</dbReference>
<evidence type="ECO:0000256" key="4">
    <source>
        <dbReference type="ARBA" id="ARBA00022679"/>
    </source>
</evidence>
<dbReference type="PANTHER" id="PTHR43775:SF51">
    <property type="entry name" value="INACTIVE PHENOLPHTHIOCEROL SYNTHESIS POLYKETIDE SYNTHASE TYPE I PKS1-RELATED"/>
    <property type="match status" value="1"/>
</dbReference>
<dbReference type="InterPro" id="IPR020841">
    <property type="entry name" value="PKS_Beta-ketoAc_synthase_dom"/>
</dbReference>
<dbReference type="SMART" id="SM00822">
    <property type="entry name" value="PKS_KR"/>
    <property type="match status" value="3"/>
</dbReference>
<dbReference type="InterPro" id="IPR041618">
    <property type="entry name" value="PKS_DE"/>
</dbReference>
<dbReference type="InterPro" id="IPR013968">
    <property type="entry name" value="PKS_KR"/>
</dbReference>
<dbReference type="NCBIfam" id="NF045894">
    <property type="entry name" value="PKS_plus_SDR"/>
    <property type="match status" value="2"/>
</dbReference>
<feature type="domain" description="Carrier" evidence="9">
    <location>
        <begin position="2963"/>
        <end position="3038"/>
    </location>
</feature>
<feature type="region of interest" description="Disordered" evidence="8">
    <location>
        <begin position="459"/>
        <end position="482"/>
    </location>
</feature>
<dbReference type="InterPro" id="IPR050091">
    <property type="entry name" value="PKS_NRPS_Biosynth_Enz"/>
</dbReference>
<dbReference type="Gene3D" id="3.40.50.720">
    <property type="entry name" value="NAD(P)-binding Rossmann-like Domain"/>
    <property type="match status" value="3"/>
</dbReference>
<dbReference type="Pfam" id="PF08659">
    <property type="entry name" value="KR"/>
    <property type="match status" value="3"/>
</dbReference>
<dbReference type="SMART" id="SM00827">
    <property type="entry name" value="PKS_AT"/>
    <property type="match status" value="3"/>
</dbReference>
<dbReference type="InterPro" id="IPR032821">
    <property type="entry name" value="PKS_assoc"/>
</dbReference>
<dbReference type="Pfam" id="PF00698">
    <property type="entry name" value="Acyl_transf_1"/>
    <property type="match status" value="3"/>
</dbReference>
<dbReference type="InterPro" id="IPR018201">
    <property type="entry name" value="Ketoacyl_synth_AS"/>
</dbReference>
<dbReference type="InterPro" id="IPR014030">
    <property type="entry name" value="Ketoacyl_synth_N"/>
</dbReference>
<sequence>MESQERLFEYLKKASAELQSTRKRLRRIEADVHEPIAIVGMGCRYPGGVRAPEDLWGLVDSGTDAVGPFPADRGWDEPDAAVDADAAFEPRGGFVYEAGEFDAGFFKISPREALAMDPQQRLLLEVVWEAVERAGIDPSSLKGSRTGVFAGASSSGYGEGVVQTDPGAGAYLMTGNAASVISGRVAYTLGLTGPAVTVDTACSSSLVALHLAVQALRGRECGLALVGGVTVMATPMTFAEFARQQGLASDGRCKSFGAGADGTGWAEGAGVLVVERLSDARRAGHHVLAVIRGSAVNQDGASNGLTAPNGPSQRRVIRAALANAQLAAADIDAVEAHGTGTTLGDPIEAQALLATYGTDEGRAADRPLWLGSLKSNIGHSQQASGVAGVIKMVLALQHGVLPRTLHAEEPSPHVDWTAGKVQLLQEPVEWSAGGERTRRAGVSSFGMSGTNAHAILEEAPEASVDASRAEQDENGGDARKADAPAVLARTETVPWLVSSRDAAGLVAQAGRLHAHILARPEVAAGDVAWSLATTRSSFEHRAVVLGAGGDDLATGLAALAAQQPAAGVVTGSVPVGRSGRTVFVFPGQGSQWVGMGRELAEVSPVFAARLGECAAALKPYVDWELDDVLAGRHGFEAADVVQPALWAVMVSLAAVWQAAGVQPDAVVGHSQGEIAAAAVAGVLSLDDAAKVVALRSKTLTALAGRGGMMSLAEAADAVRERIAPFGERLSLAAVNGSSATVVSGEPAALRELADSCPESVRTRIIPVDYASHSAQVDDLREEILSVLDGIAPREASIPMISAMTGEMLTGPELDPAYWYASLRETVEFERAVRVLAESGHGTYIEVSPHSVLTGAITDSLDEEAVVVGTLRREDGGAERLLASFAAAHVQGLPIDWPTVLGGSGRTVELPTYAFQHRRYWPKAPARADRTSIADWRYRITWSQLPDPVSGPARSGTWLLVGDGPDANVIARALTDRGARVRTAAPGQLARAADESVTGVVSLLALDEEPEGARHPWLATGAATTVALLRDLDAAGIAAPLWVLTRGAVGTGAGEAATSPAQAQTWGIGRVAALELPDRWGGLIDLPESGAWDDRAAARLAAVLADGTEDQVALRPHGLLGRRLERAPEPERAGALWTPRGTALITGGTGAIGAHTARWLSERGARRIALTSRRGPAADGVAALAAELAISGTSVDVLACDIAERCAVAGLLERIAATGPALSSVVHAAGVGTGGPVLETTADELAAGMAAKVGGARWLDELTADQDLDAFVLFSSGAAVWGSGGLSGYAAGNAHVDALAEARRARGLPATSVAWGLWDGGADGGMVGDTAGRALRGLGMRLIDPPRGIRALARAVDGDEGVLAVADIDWERFAPTFTLHRPSPLIAALAAAESGTESAADASPVAEQEAPAGALALRLAGLAAAEQRQLLTDLVRRHAAAVLGHDSADAVQAQRAFKDLGFDSPAAIDLRNRLAADAGVKLPATVIFDYPNAAELAGHLGELLLGVQDEAAADGAGRVVPMEGEPIAIIGMGCRYPGGATGPEQFWDLLATGTDAVADFPTDRGWAEFERQYGGDEVAAGRAYTRQGGFVYNAADFDASFFGISPREALSMDPQQRLLLEVAWESVEGAGFDPASLKGSSTGVFVGATNSGYAVGGAGGEDGGGAGGYGMTGGLTAVISGRISYTLGLTGPAVTVDTACSSSLVALHQAVQALRGGECTMALAGGVAVLTTPAPFMDFSQQGGMASSGRCKAFSAEADGIGWGEGAGMLVLERLSEARRNGHRVLGVIRGSAVNQDGASNGLAAPNGPSQRRVIRAALANAGLTAADVDVVEAHGTGTELGDPIEAQALLATYGNAGERTADRPLLLGSVKSNVGHTGCAAGVAGVIKMVLSMQHGMLPKTLYADEPSPHVDWSAGNVRLLQEAAEWGAGERPRRAGVSAFGISGTNVHLLVEEAPAEEAAPPQPAGAALAPVLARKLPVWLLSGRDTAGLAGQAGRLRDFALTRPGPAPVDVAWSLATTRSAFEHRAVVLGSAREELTAGLTAVATAQPAANVVTGSVAPSGAGRTVFVFPGQGSQWVGMGRELAEVSPVFAARLGECAAALRPYVDWELEDVLAGRHGFEAADVVQPALWAVMVSLAAVWQAVGVQPDAVVGHSQGEIAAAAVAEILSLDDAAKVVALRSKTLKVLAGRGGMLSVAEAADVVRERIAAFGERLSLAAVNGPLATVVSGEPEALRELADSCPESVRTRVIPVDYASHSAQVDDLREEILSVLGGIAPREASIPMVSAMSGEMVTGPELDPTYWFASLRETVEFERAVRVLAESGHGTFVEVSPHPVLTGAIADSLDEEAVVVGTLRREDGGAERLLAGFAEGYVRGVPVDWATVLGSGTTVDLPTYAFQRRRYWAEAPAAGGATAEPGDSRFWNAVERGQLSELAGTLEVDEASLGEVLPALAAWHRRRQADTSVADWRYRITWQPASEANAALSGSWLVVGDNAEAAAVAQALSARGAEVRTVADPAALDHTPAGGLRGIVSLLALDETPLADRPAVPRGTAGTLAVMKALGKAGIDAPLWVVTRGAVQTGPGEVTTSPAQAQVWGLGRAFGLEQPDRWGGLIDLPASGARDDRTADRLAAALADGREDQLALRATGTLARRLVRAEARRAGAGKPWRPRGTVLLTGGTGSIGACVATWLAERGAPRVVLTSRSGPSAPGVAQIAAAAAGAGAAVEVVGCDVADRDALAGLLARIDATGPALSTVLHSANAPFLARIADTDLAGLAFSLGTKAVGARHLDELTAGLDLDEFVMFSSISATWGSNDHGAYAAGNSYLDALAEDRRARGLPGTSIAWGVWNTRDWDAVDAQLTQRPGAVTPSTLRRQGMNFLDTDRALAALGQTLADDETFIAIADVDWEKFAPVFRAARPRPLLETVPEARDEEEPTAGETTALRGELATRLAGQTPAERQRTVVELVRAQAAAVLGHGSAADVPSARAFKDLGFDSLTAVELRRRLNSASGLRLPATVVFDYPNPTALAKEIVERFCGSEPVAGAAASVAATAAADSAEPIAIVGMACRYAGGVRTPDELWQLLAAGGDAISGFPADRGWDVEGLLDPDPDKPGTTYASEGGFLSGAADFDAGFFGISPREALAMDPQQRLLLETSWEAIEGAGIDPEALRSTPVGVYAGAAPSGYFGAGTDTTGSEVHLITGNALSVLSGRVSYTLGLEGPAVTLDTACSSSLVALHQAAQALRTGECSMALAGGVTVMANLVEFVGFSRQRALAADGRCKAFGDGADGMGIAEGAGMVVLERLSEARRKGHQVLGVIAGSAVNQDGASNGLAAPNGPAQQRVIRAALANAGLVAADVDVVEAHGTGTELGDPIEAQALLATYGQERPDAGSPLWLGSVKSNIGHAQQAAGVAGVIKMILAMRHGVLPRTLFADTPSSHVDWSAGNVQLLQEPVEWGAGERVRRAGVSAFGISGTNVHLILEEAPAEQPETTDVPAEPAAPVLDGTPTVPWPVSGRDAAGLAGQAGRLREFALAQQELVAGDVAWSLATTRTAFEHRAVVLGTGREELTAGLVAVATGRPAGNVVTGSVTPGGVGRTVFVFPGQGSQWVGMGRELAEVSPVFAARLAECAAALKPYVDWELADVLAGRHGFEAADVVQPALWAVMVSLAAVWQAAGVQPDAVVGHSQGEIAAAAVAGILSLDDAAKVVALRSKTLTALAGQGGMMSIAEAADVVRERIAPFGERLSLAAVNGPSATVVSGEPTALRELADSCPESVRTRLIPVDYASHSAQVDDLREEILSVLDGIKPSEATIPMISAMTGEMLTGPELDPAYWYASLRETVEFDRAVRVLADKGHGTYIEVSPHPVLTGALVDTLAEGPADEPVVVGTLRREDGGAERLLDSLAGGFVRGLPVDWAKVLGRGTTVKLPTYAFQHRHYWPENVDGPATTSEPTDSGLWRAIENGELRELAASLDVEDASLGQVLPVLDAWRRRNEADSSVADWRYRISWAPVPDRDAAVLSGTWLLIGSSPEIARALADRGAEVVTAEGPDALDRVPNPVELTGVVSVLALEAGPLADGSAVPRGTADTLALVQALDAAGMVAPLWVLTRGAVGTGPGEAVTCPAQAQVWGLGQVTALELPERWGGLIDLPREFDARAAVRLTGVLADGGEDQVALRARGVLARRLVRAGQPRRDGVGWRPRGTVLVTGGTGGVGGITGRWLAEREAARVVLTSRSGPAAAGVPALAADLAGAGSAVEVVGCDVADRDAVGALLSRIDATGPALSSVVHSAGVGGTKPVSETDADDLASIFAAKVHGAMVLDELTSDQDLDAFVMYSSGAGVWGSGGLSAYAAANAHLDALCDRRRARGLVASSVAWGLWAGVGMAGGSEGERLRDFGMEAIDAERGMRALGQVLDAGEGAVAVAGFDWAQFAPTFTLRRRSPLLTGLPEVQRLLDAGAATGVEEPGSGLAGRVAGMPVGDQRQLLTDLVRRHAAAVLGHDSADPVEPQRAFKDLGFDSAGAVELRNRLSSAAGVKLPATMIFDYPNAAALAEYVRGELVGADGASDGDTVDPVLDGLDRLEAALAAAGGGGARQDVTDRLRTLLSRWLDDSGPQTESEGDEQQSMDGRLDDEASAGEVLDFINKELGLS</sequence>
<dbReference type="Gene3D" id="3.40.47.10">
    <property type="match status" value="3"/>
</dbReference>
<dbReference type="PANTHER" id="PTHR43775">
    <property type="entry name" value="FATTY ACID SYNTHASE"/>
    <property type="match status" value="1"/>
</dbReference>
<dbReference type="InterPro" id="IPR006162">
    <property type="entry name" value="Ppantetheine_attach_site"/>
</dbReference>
<dbReference type="Pfam" id="PF08990">
    <property type="entry name" value="Docking"/>
    <property type="match status" value="1"/>
</dbReference>
<dbReference type="InterPro" id="IPR009081">
    <property type="entry name" value="PP-bd_ACP"/>
</dbReference>
<keyword evidence="4" id="KW-0808">Transferase</keyword>
<feature type="compositionally biased region" description="Basic and acidic residues" evidence="8">
    <location>
        <begin position="467"/>
        <end position="482"/>
    </location>
</feature>
<comment type="cofactor">
    <cofactor evidence="1">
        <name>pantetheine 4'-phosphate</name>
        <dbReference type="ChEBI" id="CHEBI:47942"/>
    </cofactor>
</comment>
<dbReference type="Pfam" id="PF00550">
    <property type="entry name" value="PP-binding"/>
    <property type="match status" value="3"/>
</dbReference>
<dbReference type="Gene3D" id="6.10.140.1830">
    <property type="match status" value="1"/>
</dbReference>
<dbReference type="InterPro" id="IPR015083">
    <property type="entry name" value="NorB/c/GfsB-D-like_docking"/>
</dbReference>
<evidence type="ECO:0000259" key="9">
    <source>
        <dbReference type="PROSITE" id="PS50075"/>
    </source>
</evidence>
<dbReference type="SMART" id="SM00825">
    <property type="entry name" value="PKS_KS"/>
    <property type="match status" value="3"/>
</dbReference>
<keyword evidence="3" id="KW-0597">Phosphoprotein</keyword>
<keyword evidence="6" id="KW-0511">Multifunctional enzyme</keyword>
<dbReference type="Proteomes" id="UP001610990">
    <property type="component" value="Unassembled WGS sequence"/>
</dbReference>
<dbReference type="InterPro" id="IPR036736">
    <property type="entry name" value="ACP-like_sf"/>
</dbReference>
<dbReference type="Gene3D" id="3.40.366.10">
    <property type="entry name" value="Malonyl-Coenzyme A Acyl Carrier Protein, domain 2"/>
    <property type="match status" value="3"/>
</dbReference>
<dbReference type="CDD" id="cd00833">
    <property type="entry name" value="PKS"/>
    <property type="match status" value="3"/>
</dbReference>
<dbReference type="Pfam" id="PF02801">
    <property type="entry name" value="Ketoacyl-synt_C"/>
    <property type="match status" value="3"/>
</dbReference>
<dbReference type="CDD" id="cd08952">
    <property type="entry name" value="KR_1_SDR_x"/>
    <property type="match status" value="3"/>
</dbReference>
<dbReference type="PROSITE" id="PS52004">
    <property type="entry name" value="KS3_2"/>
    <property type="match status" value="3"/>
</dbReference>
<comment type="caution">
    <text evidence="11">The sequence shown here is derived from an EMBL/GenBank/DDBJ whole genome shotgun (WGS) entry which is preliminary data.</text>
</comment>
<feature type="region of interest" description="Disordered" evidence="8">
    <location>
        <begin position="4611"/>
        <end position="4640"/>
    </location>
</feature>
<protein>
    <submittedName>
        <fullName evidence="11">Type I polyketide synthase</fullName>
    </submittedName>
</protein>
<keyword evidence="5" id="KW-0045">Antibiotic biosynthesis</keyword>
<evidence type="ECO:0000256" key="6">
    <source>
        <dbReference type="ARBA" id="ARBA00023268"/>
    </source>
</evidence>
<accession>A0ABW7RPM5</accession>
<evidence type="ECO:0000256" key="7">
    <source>
        <dbReference type="ARBA" id="ARBA00023315"/>
    </source>
</evidence>
<dbReference type="RefSeq" id="WP_397677087.1">
    <property type="nucleotide sequence ID" value="NZ_JBIRGH010000043.1"/>
</dbReference>
<feature type="domain" description="Carrier" evidence="9">
    <location>
        <begin position="1428"/>
        <end position="1503"/>
    </location>
</feature>
<dbReference type="InterPro" id="IPR016039">
    <property type="entry name" value="Thiolase-like"/>
</dbReference>
<feature type="domain" description="Ketosynthase family 3 (KS3)" evidence="10">
    <location>
        <begin position="3060"/>
        <end position="3486"/>
    </location>
</feature>
<dbReference type="SMART" id="SM00823">
    <property type="entry name" value="PKS_PP"/>
    <property type="match status" value="3"/>
</dbReference>
<keyword evidence="12" id="KW-1185">Reference proteome</keyword>
<dbReference type="Gene3D" id="1.10.1200.10">
    <property type="entry name" value="ACP-like"/>
    <property type="match status" value="3"/>
</dbReference>